<proteinExistence type="predicted"/>
<name>A0A370PW60_ASPPH</name>
<dbReference type="EMBL" id="KZ851846">
    <property type="protein sequence ID" value="RDK46426.1"/>
    <property type="molecule type" value="Genomic_DNA"/>
</dbReference>
<gene>
    <name evidence="1" type="ORF">M752DRAFT_102679</name>
</gene>
<accession>A0A370PW60</accession>
<protein>
    <submittedName>
        <fullName evidence="1">Uncharacterized protein</fullName>
    </submittedName>
</protein>
<dbReference type="Proteomes" id="UP000254937">
    <property type="component" value="Unassembled WGS sequence"/>
</dbReference>
<sequence length="52" mass="5987">MYPCNWFGGECGVVQLEDCVGIWMGACSWYLYHLMNDSLGVEREVYDCRSLS</sequence>
<reference evidence="1 2" key="1">
    <citation type="submission" date="2018-07" db="EMBL/GenBank/DDBJ databases">
        <title>Section-level genome sequencing of Aspergillus section Nigri to investigate inter- and intra-species variation.</title>
        <authorList>
            <consortium name="DOE Joint Genome Institute"/>
            <person name="Vesth T.C."/>
            <person name="Nybo J.L."/>
            <person name="Theobald S."/>
            <person name="Frisvad J.C."/>
            <person name="Larsen T.O."/>
            <person name="Nielsen K.F."/>
            <person name="Hoof J.B."/>
            <person name="Brandl J."/>
            <person name="Salamov A."/>
            <person name="Riley R."/>
            <person name="Gladden J.M."/>
            <person name="Phatale P."/>
            <person name="Nielsen M.T."/>
            <person name="Lyhne E.K."/>
            <person name="Kogle M.E."/>
            <person name="Strasser K."/>
            <person name="McDonnell E."/>
            <person name="Barry K."/>
            <person name="Clum A."/>
            <person name="Chen C."/>
            <person name="Nolan M."/>
            <person name="Sandor L."/>
            <person name="Kuo A."/>
            <person name="Lipzen A."/>
            <person name="Hainaut M."/>
            <person name="Drula E."/>
            <person name="Tsang A."/>
            <person name="Magnuson J.K."/>
            <person name="Henrissat B."/>
            <person name="Wiebenga A."/>
            <person name="Simmons B.A."/>
            <person name="Makela M.R."/>
            <person name="De vries R.P."/>
            <person name="Grigoriev I.V."/>
            <person name="Mortensen U.H."/>
            <person name="Baker S.E."/>
            <person name="Andersen M.R."/>
        </authorList>
    </citation>
    <scope>NUCLEOTIDE SEQUENCE [LARGE SCALE GENOMIC DNA]</scope>
    <source>
        <strain evidence="1 2">ATCC 13157</strain>
    </source>
</reference>
<organism evidence="1 2">
    <name type="scientific">Aspergillus phoenicis ATCC 13157</name>
    <dbReference type="NCBI Taxonomy" id="1353007"/>
    <lineage>
        <taxon>Eukaryota</taxon>
        <taxon>Fungi</taxon>
        <taxon>Dikarya</taxon>
        <taxon>Ascomycota</taxon>
        <taxon>Pezizomycotina</taxon>
        <taxon>Eurotiomycetes</taxon>
        <taxon>Eurotiomycetidae</taxon>
        <taxon>Eurotiales</taxon>
        <taxon>Aspergillaceae</taxon>
        <taxon>Aspergillus</taxon>
    </lineage>
</organism>
<evidence type="ECO:0000313" key="1">
    <source>
        <dbReference type="EMBL" id="RDK46426.1"/>
    </source>
</evidence>
<keyword evidence="2" id="KW-1185">Reference proteome</keyword>
<evidence type="ECO:0000313" key="2">
    <source>
        <dbReference type="Proteomes" id="UP000254937"/>
    </source>
</evidence>
<dbReference type="AlphaFoldDB" id="A0A370PW60"/>